<evidence type="ECO:0000256" key="3">
    <source>
        <dbReference type="ARBA" id="ARBA00022692"/>
    </source>
</evidence>
<protein>
    <submittedName>
        <fullName evidence="9">NHLP bacteriocin system secretion protein</fullName>
    </submittedName>
</protein>
<dbReference type="InterPro" id="IPR058625">
    <property type="entry name" value="MdtA-like_BSH"/>
</dbReference>
<evidence type="ECO:0000256" key="5">
    <source>
        <dbReference type="ARBA" id="ARBA00023136"/>
    </source>
</evidence>
<organism evidence="9 10">
    <name type="scientific">Roseofilum halophilum BLCC-M91</name>
    <dbReference type="NCBI Taxonomy" id="3022259"/>
    <lineage>
        <taxon>Bacteria</taxon>
        <taxon>Bacillati</taxon>
        <taxon>Cyanobacteriota</taxon>
        <taxon>Cyanophyceae</taxon>
        <taxon>Desertifilales</taxon>
        <taxon>Desertifilaceae</taxon>
        <taxon>Roseofilum</taxon>
        <taxon>Roseofilum halophilum</taxon>
    </lineage>
</organism>
<feature type="domain" description="Multidrug resistance protein MdtA-like barrel-sandwich hybrid" evidence="8">
    <location>
        <begin position="76"/>
        <end position="396"/>
    </location>
</feature>
<dbReference type="SUPFAM" id="SSF111369">
    <property type="entry name" value="HlyD-like secretion proteins"/>
    <property type="match status" value="1"/>
</dbReference>
<evidence type="ECO:0000256" key="2">
    <source>
        <dbReference type="ARBA" id="ARBA00009477"/>
    </source>
</evidence>
<dbReference type="NCBIfam" id="TIGR03794">
    <property type="entry name" value="NHLM_micro_HlyD"/>
    <property type="match status" value="1"/>
</dbReference>
<evidence type="ECO:0000256" key="1">
    <source>
        <dbReference type="ARBA" id="ARBA00004167"/>
    </source>
</evidence>
<keyword evidence="4 7" id="KW-1133">Transmembrane helix</keyword>
<feature type="coiled-coil region" evidence="6">
    <location>
        <begin position="175"/>
        <end position="231"/>
    </location>
</feature>
<evidence type="ECO:0000256" key="7">
    <source>
        <dbReference type="SAM" id="Phobius"/>
    </source>
</evidence>
<name>A0ABT7BJ94_9CYAN</name>
<dbReference type="Gene3D" id="1.10.287.470">
    <property type="entry name" value="Helix hairpin bin"/>
    <property type="match status" value="1"/>
</dbReference>
<dbReference type="Pfam" id="PF25917">
    <property type="entry name" value="BSH_RND"/>
    <property type="match status" value="1"/>
</dbReference>
<reference evidence="9 10" key="1">
    <citation type="submission" date="2023-01" db="EMBL/GenBank/DDBJ databases">
        <title>Novel diversity within Roseofilum (Cyanobacteria; Desertifilaceae) from marine benthic mats with descriptions of four novel species.</title>
        <authorList>
            <person name="Wang Y."/>
            <person name="Berthold D.E."/>
            <person name="Hu J."/>
            <person name="Lefler F.W."/>
            <person name="Laughinghouse H.D. IV."/>
        </authorList>
    </citation>
    <scope>NUCLEOTIDE SEQUENCE [LARGE SCALE GENOMIC DNA]</scope>
    <source>
        <strain evidence="9 10">BLCC-M91</strain>
    </source>
</reference>
<evidence type="ECO:0000259" key="8">
    <source>
        <dbReference type="Pfam" id="PF25917"/>
    </source>
</evidence>
<sequence length="540" mass="59989">MPSQEKDSKSSIFRQESLDQLSSPERLDQLMQVVSPKDWLPLTVLGSLVFIGLVWSVFGRIPITVQGKGILIDPRRIVDFQSPISGQLESLHVEPGECVEKNTLLATINPSELRNKLALAQTKKAELEEQYNQTALILNQKNSREREEIAASRASIQQRLSDTQAVTPLLKERGLDSIAQQRESLQEQLANTQNLSPILKDTVLEAIEEQRQSVQQRLDNARELAPVLEDRLQKRQELVIEGAIEEDSVLDAKQAYIGALESISELEAQLKNLDVQEADARRQSVDNLSQVSNLQAQIKGLEVQETEAEKRYLDNINEVGKLATELQELETREKRLEQENLEQLNTKRNQIQEVAREIIQLEQQIAEKSEILSPNSGCILETTVTTGQVVSTGTRLGAMNMRGAEGNMIGITYFALKDGKKIKPGMPIQITPDIVKQQRYGGIVGTITSVSDFAVTEAGATTIVGNSDVVKGLMSSGGVIEIRAELQENEDNFSGYQWSSSQGPNLDITPGTTATARVRVEERSPITFVLPILREWTGVY</sequence>
<comment type="similarity">
    <text evidence="2">Belongs to the membrane fusion protein (MFP) (TC 8.A.1) family.</text>
</comment>
<dbReference type="Gene3D" id="2.40.50.100">
    <property type="match status" value="1"/>
</dbReference>
<dbReference type="PANTHER" id="PTHR30386">
    <property type="entry name" value="MEMBRANE FUSION SUBUNIT OF EMRAB-TOLC MULTIDRUG EFFLUX PUMP"/>
    <property type="match status" value="1"/>
</dbReference>
<evidence type="ECO:0000313" key="10">
    <source>
        <dbReference type="Proteomes" id="UP001231370"/>
    </source>
</evidence>
<feature type="transmembrane region" description="Helical" evidence="7">
    <location>
        <begin position="39"/>
        <end position="58"/>
    </location>
</feature>
<comment type="subcellular location">
    <subcellularLocation>
        <location evidence="1">Membrane</location>
        <topology evidence="1">Single-pass membrane protein</topology>
    </subcellularLocation>
</comment>
<dbReference type="EMBL" id="JAQPOK010000081">
    <property type="protein sequence ID" value="MDJ1179264.1"/>
    <property type="molecule type" value="Genomic_DNA"/>
</dbReference>
<dbReference type="Proteomes" id="UP001231370">
    <property type="component" value="Unassembled WGS sequence"/>
</dbReference>
<evidence type="ECO:0000313" key="9">
    <source>
        <dbReference type="EMBL" id="MDJ1179264.1"/>
    </source>
</evidence>
<keyword evidence="10" id="KW-1185">Reference proteome</keyword>
<proteinExistence type="inferred from homology"/>
<gene>
    <name evidence="9" type="ORF">PJF56_10345</name>
</gene>
<evidence type="ECO:0000256" key="6">
    <source>
        <dbReference type="SAM" id="Coils"/>
    </source>
</evidence>
<keyword evidence="6" id="KW-0175">Coiled coil</keyword>
<dbReference type="InterPro" id="IPR022275">
    <property type="entry name" value="NHPM_bacteriocin_SS_HylD"/>
</dbReference>
<feature type="coiled-coil region" evidence="6">
    <location>
        <begin position="263"/>
        <end position="371"/>
    </location>
</feature>
<comment type="caution">
    <text evidence="9">The sequence shown here is derived from an EMBL/GenBank/DDBJ whole genome shotgun (WGS) entry which is preliminary data.</text>
</comment>
<dbReference type="InterPro" id="IPR050739">
    <property type="entry name" value="MFP"/>
</dbReference>
<keyword evidence="5 7" id="KW-0472">Membrane</keyword>
<evidence type="ECO:0000256" key="4">
    <source>
        <dbReference type="ARBA" id="ARBA00022989"/>
    </source>
</evidence>
<dbReference type="PANTHER" id="PTHR30386:SF26">
    <property type="entry name" value="TRANSPORT PROTEIN COMB"/>
    <property type="match status" value="1"/>
</dbReference>
<keyword evidence="3 7" id="KW-0812">Transmembrane</keyword>
<dbReference type="RefSeq" id="WP_283762575.1">
    <property type="nucleotide sequence ID" value="NZ_JAQPOK010000081.1"/>
</dbReference>
<accession>A0ABT7BJ94</accession>